<dbReference type="InterPro" id="IPR029063">
    <property type="entry name" value="SAM-dependent_MTases_sf"/>
</dbReference>
<dbReference type="CDD" id="cd02440">
    <property type="entry name" value="AdoMet_MTases"/>
    <property type="match status" value="1"/>
</dbReference>
<keyword evidence="9" id="KW-1185">Reference proteome</keyword>
<dbReference type="PANTHER" id="PTHR12315:SF1">
    <property type="entry name" value="RNA 5'-MONOPHOSPHATE METHYLTRANSFERASE"/>
    <property type="match status" value="1"/>
</dbReference>
<dbReference type="PANTHER" id="PTHR12315">
    <property type="entry name" value="BICOID-INTERACTING PROTEIN RELATED"/>
    <property type="match status" value="1"/>
</dbReference>
<evidence type="ECO:0000256" key="4">
    <source>
        <dbReference type="ARBA" id="ARBA00022691"/>
    </source>
</evidence>
<evidence type="ECO:0000256" key="1">
    <source>
        <dbReference type="ARBA" id="ARBA00008361"/>
    </source>
</evidence>
<gene>
    <name evidence="8" type="ORF">CHILSU_LOCUS8183</name>
</gene>
<dbReference type="Gene3D" id="3.40.50.150">
    <property type="entry name" value="Vaccinia Virus protein VP39"/>
    <property type="match status" value="1"/>
</dbReference>
<feature type="domain" description="Bin3-type SAM" evidence="7">
    <location>
        <begin position="1"/>
        <end position="252"/>
    </location>
</feature>
<evidence type="ECO:0000256" key="3">
    <source>
        <dbReference type="ARBA" id="ARBA00022679"/>
    </source>
</evidence>
<keyword evidence="2 6" id="KW-0489">Methyltransferase</keyword>
<accession>A0ABN8LAZ8</accession>
<dbReference type="InterPro" id="IPR024160">
    <property type="entry name" value="BIN3_SAM-bd_dom"/>
</dbReference>
<dbReference type="InterPro" id="IPR010675">
    <property type="entry name" value="Bin3_C"/>
</dbReference>
<dbReference type="Proteomes" id="UP001153292">
    <property type="component" value="Chromosome 3"/>
</dbReference>
<evidence type="ECO:0000259" key="7">
    <source>
        <dbReference type="PROSITE" id="PS51515"/>
    </source>
</evidence>
<evidence type="ECO:0000256" key="2">
    <source>
        <dbReference type="ARBA" id="ARBA00022603"/>
    </source>
</evidence>
<dbReference type="PROSITE" id="PS51515">
    <property type="entry name" value="BIN3_SAM"/>
    <property type="match status" value="1"/>
</dbReference>
<dbReference type="SUPFAM" id="SSF53335">
    <property type="entry name" value="S-adenosyl-L-methionine-dependent methyltransferases"/>
    <property type="match status" value="1"/>
</dbReference>
<evidence type="ECO:0000313" key="9">
    <source>
        <dbReference type="Proteomes" id="UP001153292"/>
    </source>
</evidence>
<evidence type="ECO:0000313" key="8">
    <source>
        <dbReference type="EMBL" id="CAH2988748.1"/>
    </source>
</evidence>
<dbReference type="InterPro" id="IPR039772">
    <property type="entry name" value="Bin3-like"/>
</dbReference>
<reference evidence="8" key="1">
    <citation type="submission" date="2021-12" db="EMBL/GenBank/DDBJ databases">
        <authorList>
            <person name="King R."/>
        </authorList>
    </citation>
    <scope>NUCLEOTIDE SEQUENCE</scope>
</reference>
<sequence>MFILQNSFCNLKTIMATKELTFIGEDPGAVKHGNFINYYTFHSPTERIQNLHPSMFPSDNNQEQQIVCLDIGCNSGELTKEINGYMRTIYPEYKILILAIDIDPILIERAQKFNGEPEICYKRLDIMDKRDHIVIQDYLSSHGKKTFDITFCFSVTMWIHLNNGDKGLLEFLKYLKNNSRTLIIEPQPWNCYRNAQRRLKKSGSLFPFYENLEIRSNICNIIEKELSKETHKKVHESSASNWKRKIQCYQVL</sequence>
<keyword evidence="4 5" id="KW-0949">S-adenosyl-L-methionine</keyword>
<evidence type="ECO:0000256" key="6">
    <source>
        <dbReference type="RuleBase" id="RU367087"/>
    </source>
</evidence>
<organism evidence="8 9">
    <name type="scientific">Chilo suppressalis</name>
    <name type="common">Asiatic rice borer moth</name>
    <dbReference type="NCBI Taxonomy" id="168631"/>
    <lineage>
        <taxon>Eukaryota</taxon>
        <taxon>Metazoa</taxon>
        <taxon>Ecdysozoa</taxon>
        <taxon>Arthropoda</taxon>
        <taxon>Hexapoda</taxon>
        <taxon>Insecta</taxon>
        <taxon>Pterygota</taxon>
        <taxon>Neoptera</taxon>
        <taxon>Endopterygota</taxon>
        <taxon>Lepidoptera</taxon>
        <taxon>Glossata</taxon>
        <taxon>Ditrysia</taxon>
        <taxon>Pyraloidea</taxon>
        <taxon>Crambidae</taxon>
        <taxon>Crambinae</taxon>
        <taxon>Chilo</taxon>
    </lineage>
</organism>
<protein>
    <recommendedName>
        <fullName evidence="6">RNA methyltransferase</fullName>
        <ecNumber evidence="6">2.1.1.-</ecNumber>
    </recommendedName>
</protein>
<dbReference type="EC" id="2.1.1.-" evidence="6"/>
<keyword evidence="3 6" id="KW-0808">Transferase</keyword>
<dbReference type="EMBL" id="OU963896">
    <property type="protein sequence ID" value="CAH2988748.1"/>
    <property type="molecule type" value="Genomic_DNA"/>
</dbReference>
<proteinExistence type="inferred from homology"/>
<comment type="similarity">
    <text evidence="1 6">Belongs to the methyltransferase superfamily.</text>
</comment>
<dbReference type="Pfam" id="PF06859">
    <property type="entry name" value="Bin3"/>
    <property type="match status" value="1"/>
</dbReference>
<evidence type="ECO:0000256" key="5">
    <source>
        <dbReference type="PROSITE-ProRule" id="PRU00848"/>
    </source>
</evidence>
<name>A0ABN8LAZ8_CHISP</name>